<keyword evidence="2" id="KW-0812">Transmembrane</keyword>
<dbReference type="KEGG" id="peu:105122036"/>
<evidence type="ECO:0000256" key="2">
    <source>
        <dbReference type="SAM" id="Phobius"/>
    </source>
</evidence>
<accession>A0AAJ6XHZ1</accession>
<evidence type="ECO:0000256" key="1">
    <source>
        <dbReference type="SAM" id="MobiDB-lite"/>
    </source>
</evidence>
<dbReference type="GeneID" id="105122036"/>
<evidence type="ECO:0000313" key="4">
    <source>
        <dbReference type="RefSeq" id="XP_011019239.1"/>
    </source>
</evidence>
<feature type="transmembrane region" description="Helical" evidence="2">
    <location>
        <begin position="6"/>
        <end position="24"/>
    </location>
</feature>
<sequence>MEPWVIFLIPVCIIFAFCVLLTLLRRLEAGRLNSTGGGGAGGDIEDGGLGWTADTGGVGGGCDFGGGGGGGCDFGGGGGGGGGWGTIFILSPYICLEQLGFNRKEVEQSKPIEENGSKIKGVEEDYGTIEEGREAGGSGGN</sequence>
<keyword evidence="2" id="KW-0472">Membrane</keyword>
<dbReference type="RefSeq" id="XP_011019239.1">
    <property type="nucleotide sequence ID" value="XM_011020937.1"/>
</dbReference>
<protein>
    <submittedName>
        <fullName evidence="4">Keratin, type II cytoskeletal 1-like</fullName>
    </submittedName>
</protein>
<name>A0AAJ6XHZ1_POPEU</name>
<gene>
    <name evidence="4" type="primary">LOC105122036</name>
</gene>
<keyword evidence="2" id="KW-1133">Transmembrane helix</keyword>
<feature type="region of interest" description="Disordered" evidence="1">
    <location>
        <begin position="111"/>
        <end position="141"/>
    </location>
</feature>
<dbReference type="AlphaFoldDB" id="A0AAJ6XHZ1"/>
<proteinExistence type="predicted"/>
<organism evidence="3 4">
    <name type="scientific">Populus euphratica</name>
    <name type="common">Euphrates poplar</name>
    <dbReference type="NCBI Taxonomy" id="75702"/>
    <lineage>
        <taxon>Eukaryota</taxon>
        <taxon>Viridiplantae</taxon>
        <taxon>Streptophyta</taxon>
        <taxon>Embryophyta</taxon>
        <taxon>Tracheophyta</taxon>
        <taxon>Spermatophyta</taxon>
        <taxon>Magnoliopsida</taxon>
        <taxon>eudicotyledons</taxon>
        <taxon>Gunneridae</taxon>
        <taxon>Pentapetalae</taxon>
        <taxon>rosids</taxon>
        <taxon>fabids</taxon>
        <taxon>Malpighiales</taxon>
        <taxon>Salicaceae</taxon>
        <taxon>Saliceae</taxon>
        <taxon>Populus</taxon>
    </lineage>
</organism>
<reference evidence="4" key="1">
    <citation type="submission" date="2025-08" db="UniProtKB">
        <authorList>
            <consortium name="RefSeq"/>
        </authorList>
    </citation>
    <scope>IDENTIFICATION</scope>
</reference>
<dbReference type="Proteomes" id="UP000694918">
    <property type="component" value="Unplaced"/>
</dbReference>
<keyword evidence="3" id="KW-1185">Reference proteome</keyword>
<evidence type="ECO:0000313" key="3">
    <source>
        <dbReference type="Proteomes" id="UP000694918"/>
    </source>
</evidence>
<feature type="compositionally biased region" description="Basic and acidic residues" evidence="1">
    <location>
        <begin position="111"/>
        <end position="123"/>
    </location>
</feature>